<evidence type="ECO:0000313" key="3">
    <source>
        <dbReference type="Proteomes" id="UP001633002"/>
    </source>
</evidence>
<dbReference type="Proteomes" id="UP001633002">
    <property type="component" value="Unassembled WGS sequence"/>
</dbReference>
<feature type="region of interest" description="Disordered" evidence="1">
    <location>
        <begin position="134"/>
        <end position="289"/>
    </location>
</feature>
<accession>A0ABD3GMU2</accession>
<reference evidence="2 3" key="1">
    <citation type="submission" date="2024-09" db="EMBL/GenBank/DDBJ databases">
        <title>Chromosome-scale assembly of Riccia sorocarpa.</title>
        <authorList>
            <person name="Paukszto L."/>
        </authorList>
    </citation>
    <scope>NUCLEOTIDE SEQUENCE [LARGE SCALE GENOMIC DNA]</scope>
    <source>
        <strain evidence="2">LP-2024</strain>
        <tissue evidence="2">Aerial parts of the thallus</tissue>
    </source>
</reference>
<gene>
    <name evidence="2" type="ORF">R1sor_022316</name>
</gene>
<proteinExistence type="predicted"/>
<organism evidence="2 3">
    <name type="scientific">Riccia sorocarpa</name>
    <dbReference type="NCBI Taxonomy" id="122646"/>
    <lineage>
        <taxon>Eukaryota</taxon>
        <taxon>Viridiplantae</taxon>
        <taxon>Streptophyta</taxon>
        <taxon>Embryophyta</taxon>
        <taxon>Marchantiophyta</taxon>
        <taxon>Marchantiopsida</taxon>
        <taxon>Marchantiidae</taxon>
        <taxon>Marchantiales</taxon>
        <taxon>Ricciaceae</taxon>
        <taxon>Riccia</taxon>
    </lineage>
</organism>
<comment type="caution">
    <text evidence="2">The sequence shown here is derived from an EMBL/GenBank/DDBJ whole genome shotgun (WGS) entry which is preliminary data.</text>
</comment>
<evidence type="ECO:0000256" key="1">
    <source>
        <dbReference type="SAM" id="MobiDB-lite"/>
    </source>
</evidence>
<protein>
    <submittedName>
        <fullName evidence="2">Uncharacterized protein</fullName>
    </submittedName>
</protein>
<feature type="compositionally biased region" description="Basic and acidic residues" evidence="1">
    <location>
        <begin position="8"/>
        <end position="22"/>
    </location>
</feature>
<keyword evidence="3" id="KW-1185">Reference proteome</keyword>
<feature type="compositionally biased region" description="Basic and acidic residues" evidence="1">
    <location>
        <begin position="96"/>
        <end position="110"/>
    </location>
</feature>
<feature type="region of interest" description="Disordered" evidence="1">
    <location>
        <begin position="1"/>
        <end position="26"/>
    </location>
</feature>
<feature type="compositionally biased region" description="Acidic residues" evidence="1">
    <location>
        <begin position="278"/>
        <end position="289"/>
    </location>
</feature>
<sequence length="289" mass="31636">MASSTCDEFARSRKNGHSDRRHSAQQRWARELSPLMGELIADHQYDPSRGYFTQGNDRDWQSTADGAPMMLDILNGVGLGPAIEKPRKMASSTCDEFARSRKNGHSDRRHSAQQRWARELSPLMGELIADHQYDPSRGYFTQGNDRDWRSTADGDDVLVNSDLEETGSSTEISGHSEDEKPSGGGSHSMLRMGGQSSLPTSSHKERGQPMCPMGCQTVGASHGRDGKASGFPLGKEATTLVARGISQRDAHPSVRKKGSSTRRLSQSPPKALNQIVSQDEDEEDDVPAL</sequence>
<dbReference type="EMBL" id="JBJQOH010000007">
    <property type="protein sequence ID" value="KAL3679360.1"/>
    <property type="molecule type" value="Genomic_DNA"/>
</dbReference>
<feature type="region of interest" description="Disordered" evidence="1">
    <location>
        <begin position="86"/>
        <end position="114"/>
    </location>
</feature>
<evidence type="ECO:0000313" key="2">
    <source>
        <dbReference type="EMBL" id="KAL3679360.1"/>
    </source>
</evidence>
<name>A0ABD3GMU2_9MARC</name>
<dbReference type="AlphaFoldDB" id="A0ABD3GMU2"/>